<feature type="domain" description="Cadherin" evidence="13">
    <location>
        <begin position="681"/>
        <end position="788"/>
    </location>
</feature>
<dbReference type="InterPro" id="IPR020894">
    <property type="entry name" value="Cadherin_CS"/>
</dbReference>
<evidence type="ECO:0000256" key="3">
    <source>
        <dbReference type="ARBA" id="ARBA00022692"/>
    </source>
</evidence>
<keyword evidence="6 12" id="KW-0106">Calcium</keyword>
<dbReference type="FunFam" id="2.60.40.60:FF:000013">
    <property type="entry name" value="Cadherin EGF LAG seven-pass G-type receptor"/>
    <property type="match status" value="1"/>
</dbReference>
<protein>
    <recommendedName>
        <fullName evidence="13">Cadherin domain-containing protein</fullName>
    </recommendedName>
</protein>
<dbReference type="Gene3D" id="2.60.40.60">
    <property type="entry name" value="Cadherins"/>
    <property type="match status" value="7"/>
</dbReference>
<evidence type="ECO:0000259" key="13">
    <source>
        <dbReference type="PROSITE" id="PS50268"/>
    </source>
</evidence>
<evidence type="ECO:0000256" key="12">
    <source>
        <dbReference type="PROSITE-ProRule" id="PRU00043"/>
    </source>
</evidence>
<evidence type="ECO:0000256" key="10">
    <source>
        <dbReference type="ARBA" id="ARBA00023157"/>
    </source>
</evidence>
<dbReference type="SMART" id="SM00112">
    <property type="entry name" value="CA"/>
    <property type="match status" value="7"/>
</dbReference>
<dbReference type="FunFam" id="2.60.40.60:FF:000106">
    <property type="entry name" value="FAT atypical cadherin 4"/>
    <property type="match status" value="1"/>
</dbReference>
<dbReference type="GO" id="GO:0007424">
    <property type="term" value="P:open tracheal system development"/>
    <property type="evidence" value="ECO:0007669"/>
    <property type="project" value="UniProtKB-ARBA"/>
</dbReference>
<evidence type="ECO:0000256" key="9">
    <source>
        <dbReference type="ARBA" id="ARBA00023136"/>
    </source>
</evidence>
<evidence type="ECO:0000256" key="11">
    <source>
        <dbReference type="ARBA" id="ARBA00023180"/>
    </source>
</evidence>
<dbReference type="EMBL" id="CAQQ02028604">
    <property type="status" value="NOT_ANNOTATED_CDS"/>
    <property type="molecule type" value="Genomic_DNA"/>
</dbReference>
<dbReference type="GO" id="GO:0030855">
    <property type="term" value="P:epithelial cell differentiation"/>
    <property type="evidence" value="ECO:0007669"/>
    <property type="project" value="UniProtKB-ARBA"/>
</dbReference>
<evidence type="ECO:0000256" key="8">
    <source>
        <dbReference type="ARBA" id="ARBA00022989"/>
    </source>
</evidence>
<evidence type="ECO:0000256" key="7">
    <source>
        <dbReference type="ARBA" id="ARBA00022889"/>
    </source>
</evidence>
<dbReference type="FunFam" id="2.60.40.60:FF:000037">
    <property type="entry name" value="FAT atypical cadherin 1"/>
    <property type="match status" value="1"/>
</dbReference>
<dbReference type="FunFam" id="2.60.40.60:FF:000035">
    <property type="entry name" value="Protocadherin Fat 3"/>
    <property type="match status" value="1"/>
</dbReference>
<keyword evidence="7" id="KW-0130">Cell adhesion</keyword>
<feature type="domain" description="Cadherin" evidence="13">
    <location>
        <begin position="264"/>
        <end position="368"/>
    </location>
</feature>
<reference evidence="15" key="1">
    <citation type="submission" date="2013-02" db="EMBL/GenBank/DDBJ databases">
        <authorList>
            <person name="Hughes D."/>
        </authorList>
    </citation>
    <scope>NUCLEOTIDE SEQUENCE</scope>
    <source>
        <strain>Durham</strain>
        <strain evidence="15">NC isolate 2 -- Noor lab</strain>
    </source>
</reference>
<dbReference type="PRINTS" id="PR00205">
    <property type="entry name" value="CADHERIN"/>
</dbReference>
<dbReference type="FunFam" id="2.60.40.60:FF:000029">
    <property type="entry name" value="Cadherin EGF LAG seven-pass G-type receptor 3"/>
    <property type="match status" value="1"/>
</dbReference>
<feature type="domain" description="Cadherin" evidence="13">
    <location>
        <begin position="369"/>
        <end position="470"/>
    </location>
</feature>
<dbReference type="InterPro" id="IPR050971">
    <property type="entry name" value="Cadherin-domain_protein"/>
</dbReference>
<dbReference type="EnsemblMetazoa" id="MESCA003240-RA">
    <property type="protein sequence ID" value="MESCA003240-PA"/>
    <property type="gene ID" value="MESCA003240"/>
</dbReference>
<keyword evidence="10" id="KW-1015">Disulfide bond</keyword>
<dbReference type="InterPro" id="IPR002126">
    <property type="entry name" value="Cadherin-like_dom"/>
</dbReference>
<dbReference type="PANTHER" id="PTHR24025">
    <property type="entry name" value="DESMOGLEIN FAMILY MEMBER"/>
    <property type="match status" value="1"/>
</dbReference>
<accession>T1GIG2</accession>
<evidence type="ECO:0000256" key="2">
    <source>
        <dbReference type="ARBA" id="ARBA00022536"/>
    </source>
</evidence>
<evidence type="ECO:0000313" key="14">
    <source>
        <dbReference type="EnsemblMetazoa" id="MESCA003240-PA"/>
    </source>
</evidence>
<feature type="domain" description="Cadherin" evidence="13">
    <location>
        <begin position="125"/>
        <end position="235"/>
    </location>
</feature>
<evidence type="ECO:0000256" key="5">
    <source>
        <dbReference type="ARBA" id="ARBA00022737"/>
    </source>
</evidence>
<dbReference type="PROSITE" id="PS50268">
    <property type="entry name" value="CADHERIN_2"/>
    <property type="match status" value="8"/>
</dbReference>
<feature type="domain" description="Cadherin" evidence="13">
    <location>
        <begin position="577"/>
        <end position="680"/>
    </location>
</feature>
<dbReference type="GO" id="GO:0007156">
    <property type="term" value="P:homophilic cell adhesion via plasma membrane adhesion molecules"/>
    <property type="evidence" value="ECO:0007669"/>
    <property type="project" value="InterPro"/>
</dbReference>
<dbReference type="FunFam" id="2.60.40.60:FF:000286">
    <property type="entry name" value="Cadherin-related tumor suppressor"/>
    <property type="match status" value="1"/>
</dbReference>
<keyword evidence="9" id="KW-0472">Membrane</keyword>
<dbReference type="InterPro" id="IPR015919">
    <property type="entry name" value="Cadherin-like_sf"/>
</dbReference>
<feature type="domain" description="Cadherin" evidence="13">
    <location>
        <begin position="2"/>
        <end position="24"/>
    </location>
</feature>
<dbReference type="AlphaFoldDB" id="T1GIG2"/>
<evidence type="ECO:0000256" key="1">
    <source>
        <dbReference type="ARBA" id="ARBA00004167"/>
    </source>
</evidence>
<dbReference type="GO" id="GO:0007163">
    <property type="term" value="P:establishment or maintenance of cell polarity"/>
    <property type="evidence" value="ECO:0007669"/>
    <property type="project" value="UniProtKB-ARBA"/>
</dbReference>
<dbReference type="Proteomes" id="UP000015102">
    <property type="component" value="Unassembled WGS sequence"/>
</dbReference>
<keyword evidence="4" id="KW-0732">Signal</keyword>
<dbReference type="HOGENOM" id="CLU_329459_0_0_1"/>
<dbReference type="GO" id="GO:0001736">
    <property type="term" value="P:establishment of planar polarity"/>
    <property type="evidence" value="ECO:0007669"/>
    <property type="project" value="UniProtKB-ARBA"/>
</dbReference>
<keyword evidence="15" id="KW-1185">Reference proteome</keyword>
<name>T1GIG2_MEGSC</name>
<feature type="domain" description="Cadherin" evidence="13">
    <location>
        <begin position="471"/>
        <end position="576"/>
    </location>
</feature>
<proteinExistence type="predicted"/>
<reference evidence="14" key="2">
    <citation type="submission" date="2015-06" db="UniProtKB">
        <authorList>
            <consortium name="EnsemblMetazoa"/>
        </authorList>
    </citation>
    <scope>IDENTIFICATION</scope>
</reference>
<dbReference type="GO" id="GO:0005509">
    <property type="term" value="F:calcium ion binding"/>
    <property type="evidence" value="ECO:0007669"/>
    <property type="project" value="UniProtKB-UniRule"/>
</dbReference>
<keyword evidence="5" id="KW-0677">Repeat</keyword>
<comment type="subcellular location">
    <subcellularLocation>
        <location evidence="1">Membrane</location>
        <topology evidence="1">Single-pass membrane protein</topology>
    </subcellularLocation>
</comment>
<evidence type="ECO:0000256" key="4">
    <source>
        <dbReference type="ARBA" id="ARBA00022729"/>
    </source>
</evidence>
<keyword evidence="3" id="KW-0812">Transmembrane</keyword>
<evidence type="ECO:0000313" key="15">
    <source>
        <dbReference type="Proteomes" id="UP000015102"/>
    </source>
</evidence>
<organism evidence="14 15">
    <name type="scientific">Megaselia scalaris</name>
    <name type="common">Humpbacked fly</name>
    <name type="synonym">Phora scalaris</name>
    <dbReference type="NCBI Taxonomy" id="36166"/>
    <lineage>
        <taxon>Eukaryota</taxon>
        <taxon>Metazoa</taxon>
        <taxon>Ecdysozoa</taxon>
        <taxon>Arthropoda</taxon>
        <taxon>Hexapoda</taxon>
        <taxon>Insecta</taxon>
        <taxon>Pterygota</taxon>
        <taxon>Neoptera</taxon>
        <taxon>Endopterygota</taxon>
        <taxon>Diptera</taxon>
        <taxon>Brachycera</taxon>
        <taxon>Muscomorpha</taxon>
        <taxon>Platypezoidea</taxon>
        <taxon>Phoridae</taxon>
        <taxon>Megaseliini</taxon>
        <taxon>Megaselia</taxon>
    </lineage>
</organism>
<dbReference type="GO" id="GO:0048513">
    <property type="term" value="P:animal organ development"/>
    <property type="evidence" value="ECO:0007669"/>
    <property type="project" value="UniProtKB-ARBA"/>
</dbReference>
<dbReference type="GO" id="GO:0005911">
    <property type="term" value="C:cell-cell junction"/>
    <property type="evidence" value="ECO:0007669"/>
    <property type="project" value="TreeGrafter"/>
</dbReference>
<dbReference type="FunFam" id="2.60.40.60:FF:000080">
    <property type="entry name" value="FAT atypical cadherin 1"/>
    <property type="match status" value="1"/>
</dbReference>
<feature type="domain" description="Cadherin" evidence="13">
    <location>
        <begin position="24"/>
        <end position="124"/>
    </location>
</feature>
<keyword evidence="2" id="KW-0245">EGF-like domain</keyword>
<dbReference type="CDD" id="cd11304">
    <property type="entry name" value="Cadherin_repeat"/>
    <property type="match status" value="7"/>
</dbReference>
<sequence length="938" mass="104858">MPQLTSSALVVVNILDKNDNPPRFTRLFSVNVTENADIGSFVIRVTSSDLDIGENANATYSFTENPGEKFIIDSVSGNVTVAKYLDREQQDEYQLKVAAYDGSWRSETPLTITIQDQNDNYPEFEEPYYNFNMLENQRAVTFVGQVVASDKDKHGPNSAISYSLQHPSDLFTIDPTSGEIFSKRSMKYKYSQVILSPENMYSFKVIATDNGKPPLYSECLVNINIVNENLHAPKFEKPSYMVPIPSFAKMGQKIVQNEFAPEFTTQSYQVIVPENEPLYSVILTINATDRDSGPNGMIRYTLTDDNYRKDFAVDEMTGAVSIKEVLDYDSIQEYHLNITARDLGFNSKSTVAMLTVILTDINDNAPEFNQSKYDVYIAENQPANTFIYQVKATDKDSPKNAIIRYSIYGNTDLFYIDSITGEIRSGASFDYEMKNLYPLTVIAENPDSTMSSKTEVFVHITGVNEYYPQFHQPTFHFDISESAEVGTSVGLIYATDKDLGEDGKVYYLLVGSSNDKGFGIHRASGEIYVSRHLDRETQNRVVLAVLAKNAGSIHGNDTDEAQIIISIQDGNDPPEFITEIYQASISEAVSIGTKVYLLKLLTKIAQNNQFSYSIINGNVDKTFKIDPQTGQIETSRKLDRENISSYNLIIGAIDTGLPPQTGSATVNIEITDVNDNGPTFEENDKIGFVSENEPPGTVIMTLSASDPDLPPNAGPFTYNLVGGKHQQFVKVDSQTGVVRTTRSIDREQIPELEFIVEVEDNGRPRMSSRHLIKVNIIDQNDSPSSPRKVHVLVNSFNGKVPQGKIASVQPNDPDLIGDYHCRIISNPKSSPMGIFTIPTNCDLHTTSSSSTQDTYTYSVLGNDGIHDDVTSTATIGFQLFDNSTINNSITIYIKNMRPQDFLAFYFRRFIELLKEITEKGDEYIVYSLRDVDNRQVLK</sequence>
<dbReference type="SUPFAM" id="SSF49313">
    <property type="entry name" value="Cadherin-like"/>
    <property type="match status" value="7"/>
</dbReference>
<evidence type="ECO:0000256" key="6">
    <source>
        <dbReference type="ARBA" id="ARBA00022837"/>
    </source>
</evidence>
<dbReference type="PROSITE" id="PS00232">
    <property type="entry name" value="CADHERIN_1"/>
    <property type="match status" value="4"/>
</dbReference>
<dbReference type="GO" id="GO:0005886">
    <property type="term" value="C:plasma membrane"/>
    <property type="evidence" value="ECO:0007669"/>
    <property type="project" value="InterPro"/>
</dbReference>
<dbReference type="OMA" id="DYDQGSE"/>
<dbReference type="STRING" id="36166.T1GIG2"/>
<dbReference type="PANTHER" id="PTHR24025:SF23">
    <property type="entry name" value="NEURAL-CADHERIN"/>
    <property type="match status" value="1"/>
</dbReference>
<keyword evidence="8" id="KW-1133">Transmembrane helix</keyword>
<dbReference type="Pfam" id="PF00028">
    <property type="entry name" value="Cadherin"/>
    <property type="match status" value="7"/>
</dbReference>
<keyword evidence="11" id="KW-0325">Glycoprotein</keyword>